<gene>
    <name evidence="1" type="ORF">PIB30_079639</name>
</gene>
<evidence type="ECO:0000313" key="2">
    <source>
        <dbReference type="Proteomes" id="UP001341840"/>
    </source>
</evidence>
<sequence length="95" mass="10417">RRPKLLTATLGHLPQVQSATFTHKHLLSITPPLQNVQTEFRASSSPCLGAFPCPELCHRQKSRMCTPFSRRRPVLLDTFKASSSPPADAISVGPP</sequence>
<dbReference type="EMBL" id="JASCZI010242791">
    <property type="protein sequence ID" value="MED6212062.1"/>
    <property type="molecule type" value="Genomic_DNA"/>
</dbReference>
<comment type="caution">
    <text evidence="1">The sequence shown here is derived from an EMBL/GenBank/DDBJ whole genome shotgun (WGS) entry which is preliminary data.</text>
</comment>
<reference evidence="1 2" key="1">
    <citation type="journal article" date="2023" name="Plants (Basel)">
        <title>Bridging the Gap: Combining Genomics and Transcriptomics Approaches to Understand Stylosanthes scabra, an Orphan Legume from the Brazilian Caatinga.</title>
        <authorList>
            <person name="Ferreira-Neto J.R.C."/>
            <person name="da Silva M.D."/>
            <person name="Binneck E."/>
            <person name="de Melo N.F."/>
            <person name="da Silva R.H."/>
            <person name="de Melo A.L.T.M."/>
            <person name="Pandolfi V."/>
            <person name="Bustamante F.O."/>
            <person name="Brasileiro-Vidal A.C."/>
            <person name="Benko-Iseppon A.M."/>
        </authorList>
    </citation>
    <scope>NUCLEOTIDE SEQUENCE [LARGE SCALE GENOMIC DNA]</scope>
    <source>
        <tissue evidence="1">Leaves</tissue>
    </source>
</reference>
<keyword evidence="2" id="KW-1185">Reference proteome</keyword>
<proteinExistence type="predicted"/>
<dbReference type="Proteomes" id="UP001341840">
    <property type="component" value="Unassembled WGS sequence"/>
</dbReference>
<organism evidence="1 2">
    <name type="scientific">Stylosanthes scabra</name>
    <dbReference type="NCBI Taxonomy" id="79078"/>
    <lineage>
        <taxon>Eukaryota</taxon>
        <taxon>Viridiplantae</taxon>
        <taxon>Streptophyta</taxon>
        <taxon>Embryophyta</taxon>
        <taxon>Tracheophyta</taxon>
        <taxon>Spermatophyta</taxon>
        <taxon>Magnoliopsida</taxon>
        <taxon>eudicotyledons</taxon>
        <taxon>Gunneridae</taxon>
        <taxon>Pentapetalae</taxon>
        <taxon>rosids</taxon>
        <taxon>fabids</taxon>
        <taxon>Fabales</taxon>
        <taxon>Fabaceae</taxon>
        <taxon>Papilionoideae</taxon>
        <taxon>50 kb inversion clade</taxon>
        <taxon>dalbergioids sensu lato</taxon>
        <taxon>Dalbergieae</taxon>
        <taxon>Pterocarpus clade</taxon>
        <taxon>Stylosanthes</taxon>
    </lineage>
</organism>
<name>A0ABU6YQM9_9FABA</name>
<evidence type="ECO:0000313" key="1">
    <source>
        <dbReference type="EMBL" id="MED6212062.1"/>
    </source>
</evidence>
<protein>
    <submittedName>
        <fullName evidence="1">Uncharacterized protein</fullName>
    </submittedName>
</protein>
<accession>A0ABU6YQM9</accession>
<feature type="non-terminal residue" evidence="1">
    <location>
        <position position="1"/>
    </location>
</feature>